<dbReference type="GeneID" id="111243422"/>
<dbReference type="GO" id="GO:0035252">
    <property type="term" value="F:UDP-xylosyltransferase activity"/>
    <property type="evidence" value="ECO:0007669"/>
    <property type="project" value="TreeGrafter"/>
</dbReference>
<dbReference type="InterPro" id="IPR006598">
    <property type="entry name" value="CAP10"/>
</dbReference>
<dbReference type="GO" id="GO:0006493">
    <property type="term" value="P:protein O-linked glycosylation"/>
    <property type="evidence" value="ECO:0007669"/>
    <property type="project" value="TreeGrafter"/>
</dbReference>
<dbReference type="GO" id="GO:0045747">
    <property type="term" value="P:positive regulation of Notch signaling pathway"/>
    <property type="evidence" value="ECO:0007669"/>
    <property type="project" value="TreeGrafter"/>
</dbReference>
<evidence type="ECO:0000256" key="5">
    <source>
        <dbReference type="ARBA" id="ARBA00022679"/>
    </source>
</evidence>
<dbReference type="EnsemblMetazoa" id="XM_022788960">
    <property type="protein sequence ID" value="XP_022644695"/>
    <property type="gene ID" value="LOC111243422"/>
</dbReference>
<evidence type="ECO:0000256" key="6">
    <source>
        <dbReference type="ARBA" id="ARBA00045690"/>
    </source>
</evidence>
<dbReference type="Proteomes" id="UP000594260">
    <property type="component" value="Unplaced"/>
</dbReference>
<evidence type="ECO:0000259" key="8">
    <source>
        <dbReference type="SMART" id="SM00672"/>
    </source>
</evidence>
<feature type="signal peptide" evidence="7">
    <location>
        <begin position="1"/>
        <end position="16"/>
    </location>
</feature>
<dbReference type="GO" id="GO:0005788">
    <property type="term" value="C:endoplasmic reticulum lumen"/>
    <property type="evidence" value="ECO:0007669"/>
    <property type="project" value="UniProtKB-SubCell"/>
</dbReference>
<protein>
    <recommendedName>
        <fullName evidence="8">Glycosyl transferase CAP10 domain-containing protein</fullName>
    </recommendedName>
</protein>
<comment type="subcellular location">
    <subcellularLocation>
        <location evidence="1">Endoplasmic reticulum lumen</location>
    </subcellularLocation>
</comment>
<organism evidence="9 10">
    <name type="scientific">Varroa destructor</name>
    <name type="common">Honeybee mite</name>
    <dbReference type="NCBI Taxonomy" id="109461"/>
    <lineage>
        <taxon>Eukaryota</taxon>
        <taxon>Metazoa</taxon>
        <taxon>Ecdysozoa</taxon>
        <taxon>Arthropoda</taxon>
        <taxon>Chelicerata</taxon>
        <taxon>Arachnida</taxon>
        <taxon>Acari</taxon>
        <taxon>Parasitiformes</taxon>
        <taxon>Mesostigmata</taxon>
        <taxon>Gamasina</taxon>
        <taxon>Dermanyssoidea</taxon>
        <taxon>Varroidae</taxon>
        <taxon>Varroa</taxon>
    </lineage>
</organism>
<comment type="function">
    <text evidence="6">Protein O-glucosyltransferase. Catalyzes the reaction that attaches glucose through an O-glycosidic linkage to a conserved serine residue found in the consensus sequence C-X-S-X-[PA]-C in epidermal growth factor-like repeats. Regulates Notch signaling by glucosylating Notch in the ER, glucosylation is required for the correct folding and cleavage of Notch.</text>
</comment>
<keyword evidence="5" id="KW-0808">Transferase</keyword>
<keyword evidence="4" id="KW-0328">Glycosyltransferase</keyword>
<comment type="similarity">
    <text evidence="3">Belongs to the glycosyltransferase 90 family.</text>
</comment>
<evidence type="ECO:0000313" key="10">
    <source>
        <dbReference type="Proteomes" id="UP000594260"/>
    </source>
</evidence>
<evidence type="ECO:0000313" key="9">
    <source>
        <dbReference type="EnsemblMetazoa" id="XP_022644695"/>
    </source>
</evidence>
<keyword evidence="10" id="KW-1185">Reference proteome</keyword>
<dbReference type="Pfam" id="PF05686">
    <property type="entry name" value="Glyco_transf_90"/>
    <property type="match status" value="1"/>
</dbReference>
<evidence type="ECO:0000256" key="3">
    <source>
        <dbReference type="ARBA" id="ARBA00010118"/>
    </source>
</evidence>
<feature type="chain" id="PRO_5029635026" description="Glycosyl transferase CAP10 domain-containing protein" evidence="7">
    <location>
        <begin position="17"/>
        <end position="399"/>
    </location>
</feature>
<reference evidence="9" key="1">
    <citation type="submission" date="2021-01" db="UniProtKB">
        <authorList>
            <consortium name="EnsemblMetazoa"/>
        </authorList>
    </citation>
    <scope>IDENTIFICATION</scope>
</reference>
<feature type="domain" description="Glycosyl transferase CAP10" evidence="8">
    <location>
        <begin position="115"/>
        <end position="372"/>
    </location>
</feature>
<evidence type="ECO:0000256" key="1">
    <source>
        <dbReference type="ARBA" id="ARBA00004319"/>
    </source>
</evidence>
<name>A0A7M7M8Y1_VARDE</name>
<dbReference type="InterPro" id="IPR051091">
    <property type="entry name" value="O-Glucosyltr/Glycosyltrsf_90"/>
</dbReference>
<sequence>MLGYLLILDLFMGTAAWNHQNDKYWHVFKQINASLATYEHCKISNTSGCSLCHYQVIARDLAPWASGIEKKDVDRAKQSGVHYQIVGGRLYRQEECMFPFRCSGVEHFLLGLASKMPDMDLVINVKDYPQSLRRHSKLPVFSFSKISKDYNDIMYPAWSFWEGGPAISIYPTGIGRWDLQSANLLTEAERFPWSEKEDKAFFRGSRTFPDRDPLVKLSRRNPDLVDAQYTKNQAWRSEQDTLGAPPATEVTFEHHCRYRYLFNFRGVAASFRLKHLFPCKSLVFHVGPTESNEDWIEFFYPMLKPWIHYIPVTQKQLTNVEFLLSFARDNQDVAQKIAQRGYEAIRNHLRMKDIRCYWQKLLTTYANLIKYHVVKDPSLKEVILKVTRKSIPASQKTEL</sequence>
<dbReference type="GO" id="GO:0035251">
    <property type="term" value="F:UDP-glucosyltransferase activity"/>
    <property type="evidence" value="ECO:0007669"/>
    <property type="project" value="TreeGrafter"/>
</dbReference>
<accession>A0A7M7M8Y1</accession>
<dbReference type="RefSeq" id="XP_022644695.1">
    <property type="nucleotide sequence ID" value="XM_022788960.1"/>
</dbReference>
<dbReference type="PANTHER" id="PTHR12203">
    <property type="entry name" value="KDEL LYS-ASP-GLU-LEU CONTAINING - RELATED"/>
    <property type="match status" value="1"/>
</dbReference>
<keyword evidence="7" id="KW-0732">Signal</keyword>
<evidence type="ECO:0000256" key="4">
    <source>
        <dbReference type="ARBA" id="ARBA00022676"/>
    </source>
</evidence>
<comment type="pathway">
    <text evidence="2">Protein modification; protein glycosylation.</text>
</comment>
<evidence type="ECO:0000256" key="2">
    <source>
        <dbReference type="ARBA" id="ARBA00004922"/>
    </source>
</evidence>
<evidence type="ECO:0000256" key="7">
    <source>
        <dbReference type="SAM" id="SignalP"/>
    </source>
</evidence>
<dbReference type="AlphaFoldDB" id="A0A7M7M8Y1"/>
<dbReference type="PANTHER" id="PTHR12203:SF35">
    <property type="entry name" value="PROTEIN O-GLUCOSYLTRANSFERASE 1"/>
    <property type="match status" value="1"/>
</dbReference>
<proteinExistence type="inferred from homology"/>
<dbReference type="SMART" id="SM00672">
    <property type="entry name" value="CAP10"/>
    <property type="match status" value="1"/>
</dbReference>